<dbReference type="Proteomes" id="UP001165287">
    <property type="component" value="Unassembled WGS sequence"/>
</dbReference>
<sequence>MVKEVKAIQDTIICQVCGEVIDLVDSLEGVKTWYGICTNCPEEKK</sequence>
<accession>A0ABS7V0V3</accession>
<protein>
    <submittedName>
        <fullName evidence="1">GapA-binding peptide SR1P</fullName>
    </submittedName>
</protein>
<organism evidence="1 2">
    <name type="scientific">Metabacillus rhizolycopersici</name>
    <dbReference type="NCBI Taxonomy" id="2875709"/>
    <lineage>
        <taxon>Bacteria</taxon>
        <taxon>Bacillati</taxon>
        <taxon>Bacillota</taxon>
        <taxon>Bacilli</taxon>
        <taxon>Bacillales</taxon>
        <taxon>Bacillaceae</taxon>
        <taxon>Metabacillus</taxon>
    </lineage>
</organism>
<dbReference type="Pfam" id="PF13790">
    <property type="entry name" value="SR1P"/>
    <property type="match status" value="1"/>
</dbReference>
<keyword evidence="2" id="KW-1185">Reference proteome</keyword>
<proteinExistence type="predicted"/>
<dbReference type="EMBL" id="JAIQUM010000159">
    <property type="protein sequence ID" value="MBZ5753805.1"/>
    <property type="molecule type" value="Genomic_DNA"/>
</dbReference>
<gene>
    <name evidence="1" type="ORF">K9V48_27250</name>
</gene>
<dbReference type="InterPro" id="IPR025236">
    <property type="entry name" value="SR1P"/>
</dbReference>
<evidence type="ECO:0000313" key="1">
    <source>
        <dbReference type="EMBL" id="MBZ5753805.1"/>
    </source>
</evidence>
<comment type="caution">
    <text evidence="1">The sequence shown here is derived from an EMBL/GenBank/DDBJ whole genome shotgun (WGS) entry which is preliminary data.</text>
</comment>
<reference evidence="1" key="1">
    <citation type="submission" date="2024-05" db="EMBL/GenBank/DDBJ databases">
        <title>Metabacillus sp. nov., isolated from the rhizosphere soil of tomato plants.</title>
        <authorList>
            <person name="Ma R."/>
        </authorList>
    </citation>
    <scope>NUCLEOTIDE SEQUENCE</scope>
    <source>
        <strain evidence="1">DBTR6</strain>
    </source>
</reference>
<evidence type="ECO:0000313" key="2">
    <source>
        <dbReference type="Proteomes" id="UP001165287"/>
    </source>
</evidence>
<name>A0ABS7V0V3_9BACI</name>